<sequence length="294" mass="31419">MPALDTDKVSLGGSAACLSVYAVLTALVVYNSNKCAYCDQRLVVCNYLIALCSFRLAIFALRLAASTMQTWGPVPFWISYELTPAATFCLAQAGAQLLFDWHWHGLTHADIPRPQRLGWTVTRHLLLSLALVLSMLNIVTRNYIPLGYVAAALWWACAAALACGSVWIWLRRRSRVCIGRGVGVTGLGGVGSLGEVAGIGDESDRAQAGIGALLLSHLFALALSAQAVFVLLLALGRFYHPQDAAASLPLREAGVVALNVVPDLLVLLPAVAVDMRDLDNLAAFRFGLRGTSAS</sequence>
<reference evidence="2" key="1">
    <citation type="journal article" date="2023" name="BMC Genomics">
        <title>Chromosome-level genome assemblies of Cutaneotrichosporon spp. (Trichosporonales, Basidiomycota) reveal imbalanced evolution between nucleotide sequences and chromosome synteny.</title>
        <authorList>
            <person name="Kobayashi Y."/>
            <person name="Kayamori A."/>
            <person name="Aoki K."/>
            <person name="Shiwa Y."/>
            <person name="Matsutani M."/>
            <person name="Fujita N."/>
            <person name="Sugita T."/>
            <person name="Iwasaki W."/>
            <person name="Tanaka N."/>
            <person name="Takashima M."/>
        </authorList>
    </citation>
    <scope>NUCLEOTIDE SEQUENCE</scope>
    <source>
        <strain evidence="2">HIS016</strain>
    </source>
</reference>
<feature type="transmembrane region" description="Helical" evidence="1">
    <location>
        <begin position="77"/>
        <end position="99"/>
    </location>
</feature>
<keyword evidence="1" id="KW-0472">Membrane</keyword>
<keyword evidence="1" id="KW-0812">Transmembrane</keyword>
<reference evidence="2" key="2">
    <citation type="submission" date="2023-06" db="EMBL/GenBank/DDBJ databases">
        <authorList>
            <person name="Kobayashi Y."/>
            <person name="Kayamori A."/>
            <person name="Aoki K."/>
            <person name="Shiwa Y."/>
            <person name="Fujita N."/>
            <person name="Sugita T."/>
            <person name="Iwasaki W."/>
            <person name="Tanaka N."/>
            <person name="Takashima M."/>
        </authorList>
    </citation>
    <scope>NUCLEOTIDE SEQUENCE</scope>
    <source>
        <strain evidence="2">HIS016</strain>
    </source>
</reference>
<protein>
    <submittedName>
        <fullName evidence="2">Uncharacterized protein</fullName>
    </submittedName>
</protein>
<feature type="transmembrane region" description="Helical" evidence="1">
    <location>
        <begin position="120"/>
        <end position="140"/>
    </location>
</feature>
<feature type="transmembrane region" description="Helical" evidence="1">
    <location>
        <begin position="212"/>
        <end position="235"/>
    </location>
</feature>
<proteinExistence type="predicted"/>
<keyword evidence="3" id="KW-1185">Reference proteome</keyword>
<organism evidence="2 3">
    <name type="scientific">Cutaneotrichosporon spelunceum</name>
    <dbReference type="NCBI Taxonomy" id="1672016"/>
    <lineage>
        <taxon>Eukaryota</taxon>
        <taxon>Fungi</taxon>
        <taxon>Dikarya</taxon>
        <taxon>Basidiomycota</taxon>
        <taxon>Agaricomycotina</taxon>
        <taxon>Tremellomycetes</taxon>
        <taxon>Trichosporonales</taxon>
        <taxon>Trichosporonaceae</taxon>
        <taxon>Cutaneotrichosporon</taxon>
    </lineage>
</organism>
<evidence type="ECO:0000256" key="1">
    <source>
        <dbReference type="SAM" id="Phobius"/>
    </source>
</evidence>
<feature type="transmembrane region" description="Helical" evidence="1">
    <location>
        <begin position="146"/>
        <end position="170"/>
    </location>
</feature>
<comment type="caution">
    <text evidence="2">The sequence shown here is derived from an EMBL/GenBank/DDBJ whole genome shotgun (WGS) entry which is preliminary data.</text>
</comment>
<dbReference type="AlphaFoldDB" id="A0AAD3TPI5"/>
<gene>
    <name evidence="2" type="ORF">CspeluHIS016_0108450</name>
</gene>
<evidence type="ECO:0000313" key="3">
    <source>
        <dbReference type="Proteomes" id="UP001222932"/>
    </source>
</evidence>
<evidence type="ECO:0000313" key="2">
    <source>
        <dbReference type="EMBL" id="GMK54259.1"/>
    </source>
</evidence>
<dbReference type="Proteomes" id="UP001222932">
    <property type="component" value="Unassembled WGS sequence"/>
</dbReference>
<keyword evidence="1" id="KW-1133">Transmembrane helix</keyword>
<feature type="transmembrane region" description="Helical" evidence="1">
    <location>
        <begin position="42"/>
        <end position="65"/>
    </location>
</feature>
<accession>A0AAD3TPI5</accession>
<name>A0AAD3TPI5_9TREE</name>
<dbReference type="EMBL" id="BTCM01000001">
    <property type="protein sequence ID" value="GMK54259.1"/>
    <property type="molecule type" value="Genomic_DNA"/>
</dbReference>
<feature type="transmembrane region" description="Helical" evidence="1">
    <location>
        <begin position="12"/>
        <end position="30"/>
    </location>
</feature>